<dbReference type="Proteomes" id="UP000294841">
    <property type="component" value="Unassembled WGS sequence"/>
</dbReference>
<keyword evidence="2" id="KW-1185">Reference proteome</keyword>
<accession>A0A4R2N1U8</accession>
<organism evidence="1 2">
    <name type="scientific">Bisgaardia hudsonensis</name>
    <dbReference type="NCBI Taxonomy" id="109472"/>
    <lineage>
        <taxon>Bacteria</taxon>
        <taxon>Pseudomonadati</taxon>
        <taxon>Pseudomonadota</taxon>
        <taxon>Gammaproteobacteria</taxon>
        <taxon>Pasteurellales</taxon>
        <taxon>Pasteurellaceae</taxon>
        <taxon>Bisgaardia</taxon>
    </lineage>
</organism>
<comment type="caution">
    <text evidence="1">The sequence shown here is derived from an EMBL/GenBank/DDBJ whole genome shotgun (WGS) entry which is preliminary data.</text>
</comment>
<proteinExistence type="predicted"/>
<evidence type="ECO:0000313" key="2">
    <source>
        <dbReference type="Proteomes" id="UP000294841"/>
    </source>
</evidence>
<gene>
    <name evidence="1" type="ORF">EV697_102415</name>
</gene>
<name>A0A4R2N1U8_9PAST</name>
<sequence length="199" mass="23225">MNIDLLINNSSDSISKNQILIPNKYGYIAKELNSILSIKNGFELFEGCMRFLPWDLNTSRNILSWNNYISSLFHTDLFFFSDNVLGEGFCFKGYEIGRFDFETCEFEFIASNMENFIKSLFSDFNYFSAYSIGITWQRYYRKIGFDEVLMPKIPFVLGGDYDVNNLYLSTINKGLRIKNELYNKVKNINDGERVVFSDS</sequence>
<protein>
    <recommendedName>
        <fullName evidence="3">DUF1851 domain-containing protein</fullName>
    </recommendedName>
</protein>
<dbReference type="AlphaFoldDB" id="A0A4R2N1U8"/>
<dbReference type="EMBL" id="SLXI01000002">
    <property type="protein sequence ID" value="TCP13528.1"/>
    <property type="molecule type" value="Genomic_DNA"/>
</dbReference>
<evidence type="ECO:0000313" key="1">
    <source>
        <dbReference type="EMBL" id="TCP13528.1"/>
    </source>
</evidence>
<evidence type="ECO:0008006" key="3">
    <source>
        <dbReference type="Google" id="ProtNLM"/>
    </source>
</evidence>
<dbReference type="RefSeq" id="WP_132023157.1">
    <property type="nucleotide sequence ID" value="NZ_CP016605.1"/>
</dbReference>
<reference evidence="1 2" key="1">
    <citation type="submission" date="2019-03" db="EMBL/GenBank/DDBJ databases">
        <title>Genomic Encyclopedia of Type Strains, Phase IV (KMG-IV): sequencing the most valuable type-strain genomes for metagenomic binning, comparative biology and taxonomic classification.</title>
        <authorList>
            <person name="Goeker M."/>
        </authorList>
    </citation>
    <scope>NUCLEOTIDE SEQUENCE [LARGE SCALE GENOMIC DNA]</scope>
    <source>
        <strain evidence="1 2">DSM 28231</strain>
    </source>
</reference>
<dbReference type="OrthoDB" id="672028at2"/>